<keyword evidence="6" id="KW-0479">Metal-binding</keyword>
<reference evidence="13 14" key="1">
    <citation type="submission" date="2016-10" db="EMBL/GenBank/DDBJ databases">
        <authorList>
            <person name="de Groot N.N."/>
        </authorList>
    </citation>
    <scope>NUCLEOTIDE SEQUENCE [LARGE SCALE GENOMIC DNA]</scope>
    <source>
        <strain evidence="13 14">DSM 18438</strain>
    </source>
</reference>
<dbReference type="AlphaFoldDB" id="A0A1I1EP52"/>
<comment type="catalytic activity">
    <reaction evidence="11">
        <text>N(6)-(pyridoxal phosphate)-L-lysyl-[4-amino-5-hydroxymethyl-2-methylpyrimidine phosphate synthase] + L-histidyl-[4-amino-5-hydroxymethyl-2-methylpyrimidine phosphate synthase] + 2 Fe(3+) + 4 H2O = L-lysyl-[4-amino-5-hydroxymethyl-2-methylpyrimidine phosphate synthase] + (2S)-2-amino-5-hydroxy-4-oxopentanoyl-[4-amino-5-hydroxymethyl-2-methylpyrimidine phosphate synthase] + 4-amino-2-methyl-5-(phosphooxymethyl)pyrimidine + 3-oxopropanoate + 2 Fe(2+) + 2 H(+)</text>
        <dbReference type="Rhea" id="RHEA:65756"/>
        <dbReference type="Rhea" id="RHEA-COMP:16892"/>
        <dbReference type="Rhea" id="RHEA-COMP:16893"/>
        <dbReference type="Rhea" id="RHEA-COMP:16894"/>
        <dbReference type="Rhea" id="RHEA-COMP:16895"/>
        <dbReference type="ChEBI" id="CHEBI:15377"/>
        <dbReference type="ChEBI" id="CHEBI:15378"/>
        <dbReference type="ChEBI" id="CHEBI:29033"/>
        <dbReference type="ChEBI" id="CHEBI:29034"/>
        <dbReference type="ChEBI" id="CHEBI:29969"/>
        <dbReference type="ChEBI" id="CHEBI:29979"/>
        <dbReference type="ChEBI" id="CHEBI:33190"/>
        <dbReference type="ChEBI" id="CHEBI:58354"/>
        <dbReference type="ChEBI" id="CHEBI:143915"/>
        <dbReference type="ChEBI" id="CHEBI:157692"/>
    </reaction>
    <physiologicalReaction direction="left-to-right" evidence="11">
        <dbReference type="Rhea" id="RHEA:65757"/>
    </physiologicalReaction>
</comment>
<feature type="domain" description="SsuA/THI5-like" evidence="12">
    <location>
        <begin position="48"/>
        <end position="258"/>
    </location>
</feature>
<dbReference type="PANTHER" id="PTHR31528">
    <property type="entry name" value="4-AMINO-5-HYDROXYMETHYL-2-METHYLPYRIMIDINE PHOSPHATE SYNTHASE THI11-RELATED"/>
    <property type="match status" value="1"/>
</dbReference>
<dbReference type="OrthoDB" id="9180959at2"/>
<comment type="subunit">
    <text evidence="4">Homodimer.</text>
</comment>
<evidence type="ECO:0000256" key="10">
    <source>
        <dbReference type="ARBA" id="ARBA00033171"/>
    </source>
</evidence>
<dbReference type="SUPFAM" id="SSF53850">
    <property type="entry name" value="Periplasmic binding protein-like II"/>
    <property type="match status" value="1"/>
</dbReference>
<comment type="pathway">
    <text evidence="2">Cofactor biosynthesis; thiamine diphosphate biosynthesis.</text>
</comment>
<comment type="similarity">
    <text evidence="3">Belongs to the NMT1/THI5 family.</text>
</comment>
<keyword evidence="9" id="KW-0408">Iron</keyword>
<keyword evidence="14" id="KW-1185">Reference proteome</keyword>
<evidence type="ECO:0000256" key="7">
    <source>
        <dbReference type="ARBA" id="ARBA00022898"/>
    </source>
</evidence>
<evidence type="ECO:0000256" key="9">
    <source>
        <dbReference type="ARBA" id="ARBA00023004"/>
    </source>
</evidence>
<evidence type="ECO:0000256" key="1">
    <source>
        <dbReference type="ARBA" id="ARBA00003469"/>
    </source>
</evidence>
<evidence type="ECO:0000256" key="2">
    <source>
        <dbReference type="ARBA" id="ARBA00004948"/>
    </source>
</evidence>
<comment type="function">
    <text evidence="1">Responsible for the formation of the pyrimidine heterocycle in the thiamine biosynthesis pathway. Catalyzes the formation of hydroxymethylpyrimidine phosphate (HMP-P) from histidine and pyridoxal phosphate (PLP). The protein uses PLP and the active site histidine to form HMP-P, generating an inactive enzyme. The enzyme can only undergo a single turnover, which suggests it is a suicide enzyme.</text>
</comment>
<keyword evidence="8" id="KW-0784">Thiamine biosynthesis</keyword>
<evidence type="ECO:0000313" key="13">
    <source>
        <dbReference type="EMBL" id="SFB88871.1"/>
    </source>
</evidence>
<dbReference type="GO" id="GO:0009228">
    <property type="term" value="P:thiamine biosynthetic process"/>
    <property type="evidence" value="ECO:0007669"/>
    <property type="project" value="UniProtKB-KW"/>
</dbReference>
<dbReference type="GO" id="GO:0016740">
    <property type="term" value="F:transferase activity"/>
    <property type="evidence" value="ECO:0007669"/>
    <property type="project" value="UniProtKB-KW"/>
</dbReference>
<evidence type="ECO:0000256" key="4">
    <source>
        <dbReference type="ARBA" id="ARBA00011738"/>
    </source>
</evidence>
<dbReference type="PANTHER" id="PTHR31528:SF1">
    <property type="entry name" value="4-AMINO-5-HYDROXYMETHYL-2-METHYLPYRIMIDINE PHOSPHATE SYNTHASE THI11-RELATED"/>
    <property type="match status" value="1"/>
</dbReference>
<evidence type="ECO:0000256" key="5">
    <source>
        <dbReference type="ARBA" id="ARBA00022679"/>
    </source>
</evidence>
<evidence type="ECO:0000259" key="12">
    <source>
        <dbReference type="Pfam" id="PF09084"/>
    </source>
</evidence>
<keyword evidence="7" id="KW-0663">Pyridoxal phosphate</keyword>
<dbReference type="STRING" id="1122252.SAMN05660443_0750"/>
<dbReference type="InterPro" id="IPR027939">
    <property type="entry name" value="NMT1/THI5"/>
</dbReference>
<gene>
    <name evidence="13" type="ORF">SAMN05660443_0750</name>
</gene>
<proteinExistence type="inferred from homology"/>
<keyword evidence="5" id="KW-0808">Transferase</keyword>
<accession>A0A1I1EP52</accession>
<organism evidence="13 14">
    <name type="scientific">Marinospirillum celere</name>
    <dbReference type="NCBI Taxonomy" id="1122252"/>
    <lineage>
        <taxon>Bacteria</taxon>
        <taxon>Pseudomonadati</taxon>
        <taxon>Pseudomonadota</taxon>
        <taxon>Gammaproteobacteria</taxon>
        <taxon>Oceanospirillales</taxon>
        <taxon>Oceanospirillaceae</taxon>
        <taxon>Marinospirillum</taxon>
    </lineage>
</organism>
<dbReference type="InterPro" id="IPR015168">
    <property type="entry name" value="SsuA/THI5"/>
</dbReference>
<dbReference type="GO" id="GO:0046872">
    <property type="term" value="F:metal ion binding"/>
    <property type="evidence" value="ECO:0007669"/>
    <property type="project" value="UniProtKB-KW"/>
</dbReference>
<dbReference type="EMBL" id="FOLH01000001">
    <property type="protein sequence ID" value="SFB88871.1"/>
    <property type="molecule type" value="Genomic_DNA"/>
</dbReference>
<protein>
    <recommendedName>
        <fullName evidence="10">Thiamine pyrimidine synthase</fullName>
    </recommendedName>
</protein>
<sequence>MFARKPLILLLILLLFFTVSLLLIFNNKQVNPTVSSTPVKLALVWVPNPQFAGFFLAEELGFYEQAGLTVEFLPYQTETSVHQLLSKGAADFGIDSPDQVLIARGQGDPLLALAAIFRISPIAFASHAELQVKHPHDLEGLRVGTLPDGTATLMDALLAHNGLPLDAIERVPMSYELDAFLEGELDVIPVYTLDEPFLLDQKGVDYQLLLPQNHGVDSYGDTVIATESFAEQHPQRVEAFINASLKGWRFMIEHPDQALELIQPYMHELYQDPEHQHYLMQQAAPLIHSGLGPLGWMETNHWQRLYDALQRQGLIEQPFDARQVFTNQFLDINN</sequence>
<evidence type="ECO:0000256" key="11">
    <source>
        <dbReference type="ARBA" id="ARBA00048179"/>
    </source>
</evidence>
<name>A0A1I1EP52_9GAMM</name>
<dbReference type="Gene3D" id="3.40.190.10">
    <property type="entry name" value="Periplasmic binding protein-like II"/>
    <property type="match status" value="2"/>
</dbReference>
<dbReference type="Pfam" id="PF09084">
    <property type="entry name" value="NMT1"/>
    <property type="match status" value="1"/>
</dbReference>
<evidence type="ECO:0000313" key="14">
    <source>
        <dbReference type="Proteomes" id="UP000199058"/>
    </source>
</evidence>
<evidence type="ECO:0000256" key="3">
    <source>
        <dbReference type="ARBA" id="ARBA00009406"/>
    </source>
</evidence>
<dbReference type="Proteomes" id="UP000199058">
    <property type="component" value="Unassembled WGS sequence"/>
</dbReference>
<evidence type="ECO:0000256" key="8">
    <source>
        <dbReference type="ARBA" id="ARBA00022977"/>
    </source>
</evidence>
<evidence type="ECO:0000256" key="6">
    <source>
        <dbReference type="ARBA" id="ARBA00022723"/>
    </source>
</evidence>